<keyword evidence="7" id="KW-1185">Reference proteome</keyword>
<keyword evidence="4" id="KW-0472">Membrane</keyword>
<dbReference type="Gene3D" id="2.40.30.170">
    <property type="match status" value="1"/>
</dbReference>
<gene>
    <name evidence="6" type="ORF">GCM10017621_07050</name>
</gene>
<dbReference type="Pfam" id="PF25917">
    <property type="entry name" value="BSH_RND"/>
    <property type="match status" value="1"/>
</dbReference>
<dbReference type="NCBIfam" id="TIGR01730">
    <property type="entry name" value="RND_mfp"/>
    <property type="match status" value="1"/>
</dbReference>
<evidence type="ECO:0000256" key="3">
    <source>
        <dbReference type="SAM" id="MobiDB-lite"/>
    </source>
</evidence>
<comment type="similarity">
    <text evidence="1">Belongs to the membrane fusion protein (MFP) (TC 8.A.1) family.</text>
</comment>
<keyword evidence="4" id="KW-0812">Transmembrane</keyword>
<proteinExistence type="inferred from homology"/>
<dbReference type="PANTHER" id="PTHR30469:SF12">
    <property type="entry name" value="MULTIDRUG RESISTANCE PROTEIN MDTA"/>
    <property type="match status" value="1"/>
</dbReference>
<feature type="compositionally biased region" description="Acidic residues" evidence="3">
    <location>
        <begin position="401"/>
        <end position="417"/>
    </location>
</feature>
<dbReference type="RefSeq" id="WP_271185589.1">
    <property type="nucleotide sequence ID" value="NZ_BSFE01000002.1"/>
</dbReference>
<dbReference type="GO" id="GO:1990281">
    <property type="term" value="C:efflux pump complex"/>
    <property type="evidence" value="ECO:0007669"/>
    <property type="project" value="TreeGrafter"/>
</dbReference>
<dbReference type="Gene3D" id="2.40.50.100">
    <property type="match status" value="1"/>
</dbReference>
<evidence type="ECO:0000259" key="5">
    <source>
        <dbReference type="Pfam" id="PF25917"/>
    </source>
</evidence>
<keyword evidence="4" id="KW-1133">Transmembrane helix</keyword>
<feature type="coiled-coil region" evidence="2">
    <location>
        <begin position="111"/>
        <end position="177"/>
    </location>
</feature>
<name>A0A9W6IIY2_9PROT</name>
<feature type="transmembrane region" description="Helical" evidence="4">
    <location>
        <begin position="7"/>
        <end position="27"/>
    </location>
</feature>
<accession>A0A9W6IIY2</accession>
<sequence length="423" mass="44408">MGKLIGRFVIIGGVAVVGAAVLFMLFATQPQPQRANSAPRPVAVFVAEAERGEIALTVDSQGEAQPRTQINLVPQVAGRITFVNPDFIEGGFFEAGETLIQIDDADYRLAVTRASAQVAQAQQALAREQAESELAASEWAELGEGEASSLTLREPQLAEARAQLAAAQAALQSARLDLQRTRISAPFAGRVRSKNAGLGQYVSPGTNLGEVFATDTVLVRLPLTDHDLSLLGIPVAYNAAGDERGGVPVTLSATVAGGYHEWEGRITRTDSAIDPQTRVLYAIAEVTDPYGSGADDGAPLAIGLFVNAAIQGREVDNAYIIPRNALRGEDSVYIVREGGTLEIHTVDIIDSSPERVIVSSGDEAGDLVVVSPIRGASNGMRVHTYNAGGEQLADYSANYEEAPEGEETGESVADGEDAVASAG</sequence>
<evidence type="ECO:0000313" key="7">
    <source>
        <dbReference type="Proteomes" id="UP001143486"/>
    </source>
</evidence>
<dbReference type="PANTHER" id="PTHR30469">
    <property type="entry name" value="MULTIDRUG RESISTANCE PROTEIN MDTA"/>
    <property type="match status" value="1"/>
</dbReference>
<protein>
    <submittedName>
        <fullName evidence="6">RND superfamily efflux pump MFP component</fullName>
    </submittedName>
</protein>
<keyword evidence="2" id="KW-0175">Coiled coil</keyword>
<reference evidence="6" key="1">
    <citation type="journal article" date="2014" name="Int. J. Syst. Evol. Microbiol.">
        <title>Complete genome sequence of Corynebacterium casei LMG S-19264T (=DSM 44701T), isolated from a smear-ripened cheese.</title>
        <authorList>
            <consortium name="US DOE Joint Genome Institute (JGI-PGF)"/>
            <person name="Walter F."/>
            <person name="Albersmeier A."/>
            <person name="Kalinowski J."/>
            <person name="Ruckert C."/>
        </authorList>
    </citation>
    <scope>NUCLEOTIDE SEQUENCE</scope>
    <source>
        <strain evidence="6">VKM B-1513</strain>
    </source>
</reference>
<dbReference type="InterPro" id="IPR058625">
    <property type="entry name" value="MdtA-like_BSH"/>
</dbReference>
<dbReference type="GO" id="GO:0015562">
    <property type="term" value="F:efflux transmembrane transporter activity"/>
    <property type="evidence" value="ECO:0007669"/>
    <property type="project" value="TreeGrafter"/>
</dbReference>
<evidence type="ECO:0000256" key="4">
    <source>
        <dbReference type="SAM" id="Phobius"/>
    </source>
</evidence>
<reference evidence="6" key="2">
    <citation type="submission" date="2023-01" db="EMBL/GenBank/DDBJ databases">
        <authorList>
            <person name="Sun Q."/>
            <person name="Evtushenko L."/>
        </authorList>
    </citation>
    <scope>NUCLEOTIDE SEQUENCE</scope>
    <source>
        <strain evidence="6">VKM B-1513</strain>
    </source>
</reference>
<dbReference type="Proteomes" id="UP001143486">
    <property type="component" value="Unassembled WGS sequence"/>
</dbReference>
<evidence type="ECO:0000256" key="2">
    <source>
        <dbReference type="SAM" id="Coils"/>
    </source>
</evidence>
<evidence type="ECO:0000256" key="1">
    <source>
        <dbReference type="ARBA" id="ARBA00009477"/>
    </source>
</evidence>
<dbReference type="InterPro" id="IPR006143">
    <property type="entry name" value="RND_pump_MFP"/>
</dbReference>
<dbReference type="SUPFAM" id="SSF111369">
    <property type="entry name" value="HlyD-like secretion proteins"/>
    <property type="match status" value="1"/>
</dbReference>
<dbReference type="Gene3D" id="1.10.287.470">
    <property type="entry name" value="Helix hairpin bin"/>
    <property type="match status" value="1"/>
</dbReference>
<evidence type="ECO:0000313" key="6">
    <source>
        <dbReference type="EMBL" id="GLK51197.1"/>
    </source>
</evidence>
<dbReference type="Gene3D" id="2.40.420.20">
    <property type="match status" value="1"/>
</dbReference>
<feature type="domain" description="Multidrug resistance protein MdtA-like barrel-sandwich hybrid" evidence="5">
    <location>
        <begin position="70"/>
        <end position="209"/>
    </location>
</feature>
<comment type="caution">
    <text evidence="6">The sequence shown here is derived from an EMBL/GenBank/DDBJ whole genome shotgun (WGS) entry which is preliminary data.</text>
</comment>
<organism evidence="6 7">
    <name type="scientific">Maricaulis virginensis</name>
    <dbReference type="NCBI Taxonomy" id="144022"/>
    <lineage>
        <taxon>Bacteria</taxon>
        <taxon>Pseudomonadati</taxon>
        <taxon>Pseudomonadota</taxon>
        <taxon>Alphaproteobacteria</taxon>
        <taxon>Maricaulales</taxon>
        <taxon>Maricaulaceae</taxon>
        <taxon>Maricaulis</taxon>
    </lineage>
</organism>
<feature type="region of interest" description="Disordered" evidence="3">
    <location>
        <begin position="395"/>
        <end position="423"/>
    </location>
</feature>
<dbReference type="EMBL" id="BSFE01000002">
    <property type="protein sequence ID" value="GLK51197.1"/>
    <property type="molecule type" value="Genomic_DNA"/>
</dbReference>
<dbReference type="AlphaFoldDB" id="A0A9W6IIY2"/>